<keyword evidence="10" id="KW-1185">Reference proteome</keyword>
<dbReference type="Gene3D" id="2.40.420.20">
    <property type="match status" value="1"/>
</dbReference>
<evidence type="ECO:0000259" key="8">
    <source>
        <dbReference type="Pfam" id="PF25967"/>
    </source>
</evidence>
<evidence type="ECO:0000259" key="6">
    <source>
        <dbReference type="Pfam" id="PF25917"/>
    </source>
</evidence>
<dbReference type="NCBIfam" id="TIGR01730">
    <property type="entry name" value="RND_mfp"/>
    <property type="match status" value="1"/>
</dbReference>
<dbReference type="Pfam" id="PF25917">
    <property type="entry name" value="BSH_RND"/>
    <property type="match status" value="1"/>
</dbReference>
<dbReference type="Gene3D" id="1.10.287.470">
    <property type="entry name" value="Helix hairpin bin"/>
    <property type="match status" value="1"/>
</dbReference>
<dbReference type="Gene3D" id="2.40.30.170">
    <property type="match status" value="1"/>
</dbReference>
<dbReference type="InterPro" id="IPR058626">
    <property type="entry name" value="MdtA-like_b-barrel"/>
</dbReference>
<feature type="domain" description="Multidrug resistance protein MdtA-like beta-barrel" evidence="7">
    <location>
        <begin position="216"/>
        <end position="305"/>
    </location>
</feature>
<evidence type="ECO:0000259" key="5">
    <source>
        <dbReference type="Pfam" id="PF25876"/>
    </source>
</evidence>
<evidence type="ECO:0000313" key="9">
    <source>
        <dbReference type="EMBL" id="TKC98446.1"/>
    </source>
</evidence>
<dbReference type="FunFam" id="2.40.420.20:FF:000001">
    <property type="entry name" value="Efflux RND transporter periplasmic adaptor subunit"/>
    <property type="match status" value="1"/>
</dbReference>
<evidence type="ECO:0000256" key="4">
    <source>
        <dbReference type="SAM" id="MobiDB-lite"/>
    </source>
</evidence>
<feature type="domain" description="Multidrug resistance protein MdtA-like C-terminal permuted SH3" evidence="8">
    <location>
        <begin position="310"/>
        <end position="368"/>
    </location>
</feature>
<feature type="region of interest" description="Disordered" evidence="4">
    <location>
        <begin position="239"/>
        <end position="260"/>
    </location>
</feature>
<feature type="coiled-coil region" evidence="3">
    <location>
        <begin position="111"/>
        <end position="138"/>
    </location>
</feature>
<evidence type="ECO:0000256" key="2">
    <source>
        <dbReference type="ARBA" id="ARBA00009477"/>
    </source>
</evidence>
<accession>A0A4U1IVM7</accession>
<dbReference type="Proteomes" id="UP000309215">
    <property type="component" value="Unassembled WGS sequence"/>
</dbReference>
<protein>
    <submittedName>
        <fullName evidence="9">Efflux RND transporter periplasmic adaptor subunit</fullName>
    </submittedName>
</protein>
<dbReference type="EMBL" id="SSMQ01000068">
    <property type="protein sequence ID" value="TKC98446.1"/>
    <property type="molecule type" value="Genomic_DNA"/>
</dbReference>
<dbReference type="GO" id="GO:0005886">
    <property type="term" value="C:plasma membrane"/>
    <property type="evidence" value="ECO:0007669"/>
    <property type="project" value="TreeGrafter"/>
</dbReference>
<feature type="domain" description="Multidrug resistance protein MdtA-like barrel-sandwich hybrid" evidence="6">
    <location>
        <begin position="72"/>
        <end position="206"/>
    </location>
</feature>
<sequence length="400" mass="41836">MRAVIFLHPIDAARMRAFLLVLAILVLGPACSRERKGPAEPPRPPVRVAFSDVANVPIELSAIGTVEPSARVSLRPRVTGLVTAVKFQEGADVAEGDVLFVLDKRPFEVALREAEANLQRSRTQAANAAAQADRYEELAREGVASRQDAELRRAEARAAAAAVDAFRAAMVARRLDLEYTTIRAPMAGRTGSILVREGNLVRANETVLVEIVRLAPAFVSFAIPEASVPTLQQAMANSSGPLPVSAAAAPSGDAGAPNPGEEGTLSFIDSTIDRATGTLRLRATFENTSRTLWPGQFVQATVRLGVREGAVVIPSEALQTGPAGTFVFVVGADEAAQMRPVQVGERVAGGRILVQSGLTGGERVVTDGQLRIQPGAKVTIVGEGPGSAAGAAPAPGVEAR</sequence>
<comment type="similarity">
    <text evidence="2">Belongs to the membrane fusion protein (MFP) (TC 8.A.1) family.</text>
</comment>
<dbReference type="PANTHER" id="PTHR30158">
    <property type="entry name" value="ACRA/E-RELATED COMPONENT OF DRUG EFFLUX TRANSPORTER"/>
    <property type="match status" value="1"/>
</dbReference>
<dbReference type="AlphaFoldDB" id="A0A4U1IVM7"/>
<dbReference type="InterPro" id="IPR058624">
    <property type="entry name" value="MdtA-like_HH"/>
</dbReference>
<feature type="compositionally biased region" description="Low complexity" evidence="4">
    <location>
        <begin position="246"/>
        <end position="260"/>
    </location>
</feature>
<keyword evidence="3" id="KW-0175">Coiled coil</keyword>
<dbReference type="Pfam" id="PF25876">
    <property type="entry name" value="HH_MFP_RND"/>
    <property type="match status" value="1"/>
</dbReference>
<dbReference type="Pfam" id="PF25967">
    <property type="entry name" value="RND-MFP_C"/>
    <property type="match status" value="1"/>
</dbReference>
<dbReference type="SUPFAM" id="SSF111369">
    <property type="entry name" value="HlyD-like secretion proteins"/>
    <property type="match status" value="1"/>
</dbReference>
<dbReference type="GO" id="GO:0030313">
    <property type="term" value="C:cell envelope"/>
    <property type="evidence" value="ECO:0007669"/>
    <property type="project" value="UniProtKB-SubCell"/>
</dbReference>
<dbReference type="InterPro" id="IPR058625">
    <property type="entry name" value="MdtA-like_BSH"/>
</dbReference>
<gene>
    <name evidence="9" type="ORF">E8A74_41245</name>
</gene>
<dbReference type="InterPro" id="IPR006143">
    <property type="entry name" value="RND_pump_MFP"/>
</dbReference>
<evidence type="ECO:0000259" key="7">
    <source>
        <dbReference type="Pfam" id="PF25944"/>
    </source>
</evidence>
<evidence type="ECO:0000256" key="3">
    <source>
        <dbReference type="SAM" id="Coils"/>
    </source>
</evidence>
<organism evidence="9 10">
    <name type="scientific">Polyangium fumosum</name>
    <dbReference type="NCBI Taxonomy" id="889272"/>
    <lineage>
        <taxon>Bacteria</taxon>
        <taxon>Pseudomonadati</taxon>
        <taxon>Myxococcota</taxon>
        <taxon>Polyangia</taxon>
        <taxon>Polyangiales</taxon>
        <taxon>Polyangiaceae</taxon>
        <taxon>Polyangium</taxon>
    </lineage>
</organism>
<dbReference type="GO" id="GO:0022857">
    <property type="term" value="F:transmembrane transporter activity"/>
    <property type="evidence" value="ECO:0007669"/>
    <property type="project" value="InterPro"/>
</dbReference>
<dbReference type="Gene3D" id="2.40.50.100">
    <property type="match status" value="1"/>
</dbReference>
<proteinExistence type="inferred from homology"/>
<comment type="subcellular location">
    <subcellularLocation>
        <location evidence="1">Cell envelope</location>
    </subcellularLocation>
</comment>
<dbReference type="GO" id="GO:0046677">
    <property type="term" value="P:response to antibiotic"/>
    <property type="evidence" value="ECO:0007669"/>
    <property type="project" value="TreeGrafter"/>
</dbReference>
<name>A0A4U1IVM7_9BACT</name>
<comment type="caution">
    <text evidence="9">The sequence shown here is derived from an EMBL/GenBank/DDBJ whole genome shotgun (WGS) entry which is preliminary data.</text>
</comment>
<reference evidence="9 10" key="1">
    <citation type="submission" date="2019-04" db="EMBL/GenBank/DDBJ databases">
        <authorList>
            <person name="Li Y."/>
            <person name="Wang J."/>
        </authorList>
    </citation>
    <scope>NUCLEOTIDE SEQUENCE [LARGE SCALE GENOMIC DNA]</scope>
    <source>
        <strain evidence="9 10">DSM 14668</strain>
    </source>
</reference>
<dbReference type="Pfam" id="PF25944">
    <property type="entry name" value="Beta-barrel_RND"/>
    <property type="match status" value="1"/>
</dbReference>
<dbReference type="InterPro" id="IPR058627">
    <property type="entry name" value="MdtA-like_C"/>
</dbReference>
<evidence type="ECO:0000256" key="1">
    <source>
        <dbReference type="ARBA" id="ARBA00004196"/>
    </source>
</evidence>
<feature type="domain" description="Multidrug resistance protein MdtA-like alpha-helical hairpin" evidence="5">
    <location>
        <begin position="111"/>
        <end position="180"/>
    </location>
</feature>
<evidence type="ECO:0000313" key="10">
    <source>
        <dbReference type="Proteomes" id="UP000309215"/>
    </source>
</evidence>